<dbReference type="InterPro" id="IPR012349">
    <property type="entry name" value="Split_barrel_FMN-bd"/>
</dbReference>
<dbReference type="Proteomes" id="UP000503308">
    <property type="component" value="Chromosome"/>
</dbReference>
<feature type="domain" description="Pyridoxamine 5'-phosphate oxidase N-terminal" evidence="1">
    <location>
        <begin position="44"/>
        <end position="133"/>
    </location>
</feature>
<sequence length="210" mass="23279">MEHFGRIMFTGAVEAEQRAQGSYDTYARMAERPAPEGLGGDETAFLTARTSLYMATVSATGWPYVQHRGGPAGFIKVLDPQTIGFADYRGNRQYVSSGHLRGSGRVSLFAMDYARQARLKLIGHAAMIAADADPDLAKALHTEGGGKVERTVRIRIEAFDWNCPQFITPRFDTNEIARLVGPEMERLEKRNAELEAELAALRAQTERETK</sequence>
<dbReference type="KEGG" id="rpon:G3256_13750"/>
<organism evidence="2 3">
    <name type="scientific">Roseobacter ponti</name>
    <dbReference type="NCBI Taxonomy" id="1891787"/>
    <lineage>
        <taxon>Bacteria</taxon>
        <taxon>Pseudomonadati</taxon>
        <taxon>Pseudomonadota</taxon>
        <taxon>Alphaproteobacteria</taxon>
        <taxon>Rhodobacterales</taxon>
        <taxon>Roseobacteraceae</taxon>
        <taxon>Roseobacter</taxon>
    </lineage>
</organism>
<dbReference type="PANTHER" id="PTHR42815">
    <property type="entry name" value="FAD-BINDING, PUTATIVE (AFU_ORTHOLOGUE AFUA_6G07600)-RELATED"/>
    <property type="match status" value="1"/>
</dbReference>
<dbReference type="Pfam" id="PF01243">
    <property type="entry name" value="PNPOx_N"/>
    <property type="match status" value="1"/>
</dbReference>
<reference evidence="2 3" key="1">
    <citation type="submission" date="2020-02" db="EMBL/GenBank/DDBJ databases">
        <title>Genome sequence of Roseobacter ponti.</title>
        <authorList>
            <person name="Hollensteiner J."/>
            <person name="Schneider D."/>
            <person name="Poehlein A."/>
            <person name="Daniel R."/>
        </authorList>
    </citation>
    <scope>NUCLEOTIDE SEQUENCE [LARGE SCALE GENOMIC DNA]</scope>
    <source>
        <strain evidence="2 3">DSM 106830</strain>
    </source>
</reference>
<dbReference type="InterPro" id="IPR011576">
    <property type="entry name" value="Pyridox_Oxase_N"/>
</dbReference>
<name>A0A858SVY8_9RHOB</name>
<keyword evidence="3" id="KW-1185">Reference proteome</keyword>
<dbReference type="AlphaFoldDB" id="A0A858SVY8"/>
<accession>A0A858SVY8</accession>
<evidence type="ECO:0000259" key="1">
    <source>
        <dbReference type="Pfam" id="PF01243"/>
    </source>
</evidence>
<dbReference type="Gene3D" id="2.30.110.10">
    <property type="entry name" value="Electron Transport, Fmn-binding Protein, Chain A"/>
    <property type="match status" value="1"/>
</dbReference>
<dbReference type="RefSeq" id="WP_169641377.1">
    <property type="nucleotide sequence ID" value="NZ_CP048788.1"/>
</dbReference>
<gene>
    <name evidence="2" type="ORF">G3256_13750</name>
</gene>
<proteinExistence type="predicted"/>
<dbReference type="EMBL" id="CP048788">
    <property type="protein sequence ID" value="QJF52158.1"/>
    <property type="molecule type" value="Genomic_DNA"/>
</dbReference>
<dbReference type="PANTHER" id="PTHR42815:SF2">
    <property type="entry name" value="FAD-BINDING, PUTATIVE (AFU_ORTHOLOGUE AFUA_6G07600)-RELATED"/>
    <property type="match status" value="1"/>
</dbReference>
<protein>
    <submittedName>
        <fullName evidence="2">Pyridoxamine 5'-phosphate oxidase family protein</fullName>
    </submittedName>
</protein>
<evidence type="ECO:0000313" key="3">
    <source>
        <dbReference type="Proteomes" id="UP000503308"/>
    </source>
</evidence>
<evidence type="ECO:0000313" key="2">
    <source>
        <dbReference type="EMBL" id="QJF52158.1"/>
    </source>
</evidence>
<dbReference type="SUPFAM" id="SSF50475">
    <property type="entry name" value="FMN-binding split barrel"/>
    <property type="match status" value="1"/>
</dbReference>